<comment type="caution">
    <text evidence="1">The sequence shown here is derived from an EMBL/GenBank/DDBJ whole genome shotgun (WGS) entry which is preliminary data.</text>
</comment>
<organism evidence="1 2">
    <name type="scientific">Phaseolus coccineus</name>
    <name type="common">Scarlet runner bean</name>
    <name type="synonym">Phaseolus multiflorus</name>
    <dbReference type="NCBI Taxonomy" id="3886"/>
    <lineage>
        <taxon>Eukaryota</taxon>
        <taxon>Viridiplantae</taxon>
        <taxon>Streptophyta</taxon>
        <taxon>Embryophyta</taxon>
        <taxon>Tracheophyta</taxon>
        <taxon>Spermatophyta</taxon>
        <taxon>Magnoliopsida</taxon>
        <taxon>eudicotyledons</taxon>
        <taxon>Gunneridae</taxon>
        <taxon>Pentapetalae</taxon>
        <taxon>rosids</taxon>
        <taxon>fabids</taxon>
        <taxon>Fabales</taxon>
        <taxon>Fabaceae</taxon>
        <taxon>Papilionoideae</taxon>
        <taxon>50 kb inversion clade</taxon>
        <taxon>NPAAA clade</taxon>
        <taxon>indigoferoid/millettioid clade</taxon>
        <taxon>Phaseoleae</taxon>
        <taxon>Phaseolus</taxon>
    </lineage>
</organism>
<reference evidence="1 2" key="1">
    <citation type="submission" date="2024-01" db="EMBL/GenBank/DDBJ databases">
        <title>The genomes of 5 underutilized Papilionoideae crops provide insights into root nodulation and disease resistanc.</title>
        <authorList>
            <person name="Jiang F."/>
        </authorList>
    </citation>
    <scope>NUCLEOTIDE SEQUENCE [LARGE SCALE GENOMIC DNA]</scope>
    <source>
        <strain evidence="1">JINMINGXINNONG_FW02</strain>
        <tissue evidence="1">Leaves</tissue>
    </source>
</reference>
<protein>
    <submittedName>
        <fullName evidence="1">Uncharacterized protein</fullName>
    </submittedName>
</protein>
<accession>A0AAN9NXM0</accession>
<dbReference type="EMBL" id="JAYMYR010000002">
    <property type="protein sequence ID" value="KAK7378847.1"/>
    <property type="molecule type" value="Genomic_DNA"/>
</dbReference>
<proteinExistence type="predicted"/>
<evidence type="ECO:0000313" key="1">
    <source>
        <dbReference type="EMBL" id="KAK7378847.1"/>
    </source>
</evidence>
<evidence type="ECO:0000313" key="2">
    <source>
        <dbReference type="Proteomes" id="UP001374584"/>
    </source>
</evidence>
<sequence>MHNHIENHGEVDYQISYKKTLKLTLEEWHDRDGHGSRGVVHRPCLQKMKRIRYGNYWRELYGNIYTYRKGKLSRIEHSNFSLNGTTRL</sequence>
<keyword evidence="2" id="KW-1185">Reference proteome</keyword>
<dbReference type="AlphaFoldDB" id="A0AAN9NXM0"/>
<gene>
    <name evidence="1" type="ORF">VNO80_04295</name>
</gene>
<dbReference type="Proteomes" id="UP001374584">
    <property type="component" value="Unassembled WGS sequence"/>
</dbReference>
<name>A0AAN9NXM0_PHACN</name>